<comment type="caution">
    <text evidence="1">The sequence shown here is derived from an EMBL/GenBank/DDBJ whole genome shotgun (WGS) entry which is preliminary data.</text>
</comment>
<protein>
    <submittedName>
        <fullName evidence="1">Uncharacterized protein</fullName>
    </submittedName>
</protein>
<reference evidence="1 2" key="1">
    <citation type="journal article" date="2019" name="Commun. Biol.">
        <title>The bagworm genome reveals a unique fibroin gene that provides high tensile strength.</title>
        <authorList>
            <person name="Kono N."/>
            <person name="Nakamura H."/>
            <person name="Ohtoshi R."/>
            <person name="Tomita M."/>
            <person name="Numata K."/>
            <person name="Arakawa K."/>
        </authorList>
    </citation>
    <scope>NUCLEOTIDE SEQUENCE [LARGE SCALE GENOMIC DNA]</scope>
</reference>
<proteinExistence type="predicted"/>
<gene>
    <name evidence="1" type="ORF">EVAR_93848_1</name>
</gene>
<keyword evidence="2" id="KW-1185">Reference proteome</keyword>
<dbReference type="Proteomes" id="UP000299102">
    <property type="component" value="Unassembled WGS sequence"/>
</dbReference>
<organism evidence="1 2">
    <name type="scientific">Eumeta variegata</name>
    <name type="common">Bagworm moth</name>
    <name type="synonym">Eumeta japonica</name>
    <dbReference type="NCBI Taxonomy" id="151549"/>
    <lineage>
        <taxon>Eukaryota</taxon>
        <taxon>Metazoa</taxon>
        <taxon>Ecdysozoa</taxon>
        <taxon>Arthropoda</taxon>
        <taxon>Hexapoda</taxon>
        <taxon>Insecta</taxon>
        <taxon>Pterygota</taxon>
        <taxon>Neoptera</taxon>
        <taxon>Endopterygota</taxon>
        <taxon>Lepidoptera</taxon>
        <taxon>Glossata</taxon>
        <taxon>Ditrysia</taxon>
        <taxon>Tineoidea</taxon>
        <taxon>Psychidae</taxon>
        <taxon>Oiketicinae</taxon>
        <taxon>Eumeta</taxon>
    </lineage>
</organism>
<dbReference type="EMBL" id="BGZK01000097">
    <property type="protein sequence ID" value="GBP18445.1"/>
    <property type="molecule type" value="Genomic_DNA"/>
</dbReference>
<name>A0A4C1TWK9_EUMVA</name>
<evidence type="ECO:0000313" key="2">
    <source>
        <dbReference type="Proteomes" id="UP000299102"/>
    </source>
</evidence>
<sequence length="205" mass="23259">MDEPPGKSKSAEVLSIKELKRIKRRKSLGETPESLNQSALPTRGLFFWMKIICKSYLYCDLTIISLLLRVCLSVNKACPALHRGTRTRAPGVLELLLSQSLLLPGLRWSVPTVPVLGFIPALATPCENGHYGATTNKSCEEGNEWWNFELRKVFGEKKKAWLDLLSAKANHREQKKDILKDKPKDAESTYKAQNCKLENYEKEKE</sequence>
<accession>A0A4C1TWK9</accession>
<dbReference type="AlphaFoldDB" id="A0A4C1TWK9"/>
<evidence type="ECO:0000313" key="1">
    <source>
        <dbReference type="EMBL" id="GBP18445.1"/>
    </source>
</evidence>